<reference evidence="4" key="1">
    <citation type="submission" date="2023-07" db="EMBL/GenBank/DDBJ databases">
        <title>A chromosome-level genome assembly of Lolium multiflorum.</title>
        <authorList>
            <person name="Chen Y."/>
            <person name="Copetti D."/>
            <person name="Kolliker R."/>
            <person name="Studer B."/>
        </authorList>
    </citation>
    <scope>NUCLEOTIDE SEQUENCE</scope>
    <source>
        <strain evidence="4">02402/16</strain>
        <tissue evidence="4">Leaf</tissue>
    </source>
</reference>
<dbReference type="GO" id="GO:0004497">
    <property type="term" value="F:monooxygenase activity"/>
    <property type="evidence" value="ECO:0007669"/>
    <property type="project" value="InterPro"/>
</dbReference>
<dbReference type="InterPro" id="IPR002401">
    <property type="entry name" value="Cyt_P450_E_grp-I"/>
</dbReference>
<gene>
    <name evidence="4" type="ORF">QYE76_013600</name>
</gene>
<proteinExistence type="predicted"/>
<dbReference type="PANTHER" id="PTHR24281">
    <property type="entry name" value="STEROID 21-HYDROXYLASE-RELATED"/>
    <property type="match status" value="1"/>
</dbReference>
<dbReference type="GO" id="GO:0016705">
    <property type="term" value="F:oxidoreductase activity, acting on paired donors, with incorporation or reduction of molecular oxygen"/>
    <property type="evidence" value="ECO:0007669"/>
    <property type="project" value="InterPro"/>
</dbReference>
<dbReference type="GO" id="GO:0005506">
    <property type="term" value="F:iron ion binding"/>
    <property type="evidence" value="ECO:0007669"/>
    <property type="project" value="InterPro"/>
</dbReference>
<feature type="compositionally biased region" description="Low complexity" evidence="3">
    <location>
        <begin position="146"/>
        <end position="159"/>
    </location>
</feature>
<keyword evidence="2" id="KW-1133">Transmembrane helix</keyword>
<evidence type="ECO:0000256" key="1">
    <source>
        <dbReference type="ARBA" id="ARBA00022692"/>
    </source>
</evidence>
<dbReference type="SUPFAM" id="SSF48264">
    <property type="entry name" value="Cytochrome P450"/>
    <property type="match status" value="1"/>
</dbReference>
<feature type="region of interest" description="Disordered" evidence="3">
    <location>
        <begin position="127"/>
        <end position="159"/>
    </location>
</feature>
<name>A0AAD8X4Q4_LOLMU</name>
<evidence type="ECO:0008006" key="6">
    <source>
        <dbReference type="Google" id="ProtNLM"/>
    </source>
</evidence>
<dbReference type="EMBL" id="JAUUTY010000001">
    <property type="protein sequence ID" value="KAK1696903.1"/>
    <property type="molecule type" value="Genomic_DNA"/>
</dbReference>
<dbReference type="PRINTS" id="PR00463">
    <property type="entry name" value="EP450I"/>
</dbReference>
<sequence length="159" mass="17751">MFIGGTDTIYKAMEWTMAELVKNPREMEKVQAEVRRVAGAHGGVLEEELEKMSLLHASMKEALRLHPPIPLIPHESIEDTQLHGYHIPAKTQVMINAWAIGRDGEWWEDAEDFRPERFLDTAIDFSGKDPPGTYRLARGGGDAPVSLSGRASRSSRSPT</sequence>
<keyword evidence="2" id="KW-0472">Membrane</keyword>
<evidence type="ECO:0000256" key="3">
    <source>
        <dbReference type="SAM" id="MobiDB-lite"/>
    </source>
</evidence>
<dbReference type="GO" id="GO:0020037">
    <property type="term" value="F:heme binding"/>
    <property type="evidence" value="ECO:0007669"/>
    <property type="project" value="InterPro"/>
</dbReference>
<organism evidence="4 5">
    <name type="scientific">Lolium multiflorum</name>
    <name type="common">Italian ryegrass</name>
    <name type="synonym">Lolium perenne subsp. multiflorum</name>
    <dbReference type="NCBI Taxonomy" id="4521"/>
    <lineage>
        <taxon>Eukaryota</taxon>
        <taxon>Viridiplantae</taxon>
        <taxon>Streptophyta</taxon>
        <taxon>Embryophyta</taxon>
        <taxon>Tracheophyta</taxon>
        <taxon>Spermatophyta</taxon>
        <taxon>Magnoliopsida</taxon>
        <taxon>Liliopsida</taxon>
        <taxon>Poales</taxon>
        <taxon>Poaceae</taxon>
        <taxon>BOP clade</taxon>
        <taxon>Pooideae</taxon>
        <taxon>Poodae</taxon>
        <taxon>Poeae</taxon>
        <taxon>Poeae Chloroplast Group 2 (Poeae type)</taxon>
        <taxon>Loliodinae</taxon>
        <taxon>Loliinae</taxon>
        <taxon>Lolium</taxon>
    </lineage>
</organism>
<dbReference type="Gene3D" id="1.10.630.10">
    <property type="entry name" value="Cytochrome P450"/>
    <property type="match status" value="1"/>
</dbReference>
<evidence type="ECO:0000313" key="5">
    <source>
        <dbReference type="Proteomes" id="UP001231189"/>
    </source>
</evidence>
<keyword evidence="1" id="KW-0812">Transmembrane</keyword>
<evidence type="ECO:0000313" key="4">
    <source>
        <dbReference type="EMBL" id="KAK1696903.1"/>
    </source>
</evidence>
<dbReference type="AlphaFoldDB" id="A0AAD8X4Q4"/>
<dbReference type="Pfam" id="PF00067">
    <property type="entry name" value="p450"/>
    <property type="match status" value="1"/>
</dbReference>
<accession>A0AAD8X4Q4</accession>
<comment type="caution">
    <text evidence="4">The sequence shown here is derived from an EMBL/GenBank/DDBJ whole genome shotgun (WGS) entry which is preliminary data.</text>
</comment>
<evidence type="ECO:0000256" key="2">
    <source>
        <dbReference type="ARBA" id="ARBA00022989"/>
    </source>
</evidence>
<dbReference type="Proteomes" id="UP001231189">
    <property type="component" value="Unassembled WGS sequence"/>
</dbReference>
<dbReference type="InterPro" id="IPR001128">
    <property type="entry name" value="Cyt_P450"/>
</dbReference>
<dbReference type="InterPro" id="IPR036396">
    <property type="entry name" value="Cyt_P450_sf"/>
</dbReference>
<protein>
    <recommendedName>
        <fullName evidence="6">Cytochrome P450</fullName>
    </recommendedName>
</protein>
<keyword evidence="5" id="KW-1185">Reference proteome</keyword>